<name>A0A8S0UWU9_OLEEU</name>
<dbReference type="EMBL" id="CACTIH010009125">
    <property type="protein sequence ID" value="CAA3025101.1"/>
    <property type="molecule type" value="Genomic_DNA"/>
</dbReference>
<dbReference type="Gramene" id="OE9A063468T2">
    <property type="protein sequence ID" value="OE9A063468C2"/>
    <property type="gene ID" value="OE9A063468"/>
</dbReference>
<protein>
    <submittedName>
        <fullName evidence="1">Trafficking particle complex subunit 8 isoform X3</fullName>
    </submittedName>
</protein>
<accession>A0A8S0UWU9</accession>
<dbReference type="PANTHER" id="PTHR12975:SF6">
    <property type="entry name" value="TRAFFICKING PROTEIN PARTICLE COMPLEX SUBUNIT 8"/>
    <property type="match status" value="1"/>
</dbReference>
<sequence>MAMVDPANTTLGRMLLDEISPVVMVLRTPLVEESCRKNGLSFTEMLSPFCNFNNIDVPVRTASDQPYRLRKFRLRLFYASEIRQPNIEEMMGLTYFMLDQSRKDAEYCMENAFSTYMKIGSSGLQNATRCGLWWGEMLKARDQYKDAAGVYFRIPGEEPLHSAVMLEQASYCYLFSSPPMLRKYGFHLVLSGDHYKKCDQIKHAIRTYRGALSVFNGTAWNRIRDHIHFHIGTWYAILGISDEAINHMLEVLACGHQSKTTQELFLRDFFQIVQKTGKTFEVSRLQLPIINISSFRVVFEDHRTYASSSAASVRENLWSSLEEDMVPSLTVMKTNWLEQPKILPKKYRESSVCVAGGMKVILFSSFKVGCISCVSAVPSPLINGSRLNGLLSTKAFLLFITN</sequence>
<dbReference type="GO" id="GO:1990072">
    <property type="term" value="C:TRAPPIII protein complex"/>
    <property type="evidence" value="ECO:0007669"/>
    <property type="project" value="TreeGrafter"/>
</dbReference>
<dbReference type="Pfam" id="PF12739">
    <property type="entry name" value="TRAPPC-Trs85"/>
    <property type="match status" value="1"/>
</dbReference>
<organism evidence="1 2">
    <name type="scientific">Olea europaea subsp. europaea</name>
    <dbReference type="NCBI Taxonomy" id="158383"/>
    <lineage>
        <taxon>Eukaryota</taxon>
        <taxon>Viridiplantae</taxon>
        <taxon>Streptophyta</taxon>
        <taxon>Embryophyta</taxon>
        <taxon>Tracheophyta</taxon>
        <taxon>Spermatophyta</taxon>
        <taxon>Magnoliopsida</taxon>
        <taxon>eudicotyledons</taxon>
        <taxon>Gunneridae</taxon>
        <taxon>Pentapetalae</taxon>
        <taxon>asterids</taxon>
        <taxon>lamiids</taxon>
        <taxon>Lamiales</taxon>
        <taxon>Oleaceae</taxon>
        <taxon>Oleeae</taxon>
        <taxon>Olea</taxon>
    </lineage>
</organism>
<proteinExistence type="predicted"/>
<evidence type="ECO:0000313" key="2">
    <source>
        <dbReference type="Proteomes" id="UP000594638"/>
    </source>
</evidence>
<gene>
    <name evidence="1" type="ORF">OLEA9_A063468</name>
</gene>
<dbReference type="Proteomes" id="UP000594638">
    <property type="component" value="Unassembled WGS sequence"/>
</dbReference>
<dbReference type="InterPro" id="IPR024420">
    <property type="entry name" value="TRAPP_III_complex_Trs85"/>
</dbReference>
<dbReference type="AlphaFoldDB" id="A0A8S0UWU9"/>
<keyword evidence="2" id="KW-1185">Reference proteome</keyword>
<comment type="caution">
    <text evidence="1">The sequence shown here is derived from an EMBL/GenBank/DDBJ whole genome shotgun (WGS) entry which is preliminary data.</text>
</comment>
<reference evidence="1 2" key="1">
    <citation type="submission" date="2019-12" db="EMBL/GenBank/DDBJ databases">
        <authorList>
            <person name="Alioto T."/>
            <person name="Alioto T."/>
            <person name="Gomez Garrido J."/>
        </authorList>
    </citation>
    <scope>NUCLEOTIDE SEQUENCE [LARGE SCALE GENOMIC DNA]</scope>
</reference>
<dbReference type="OrthoDB" id="437922at2759"/>
<dbReference type="PANTHER" id="PTHR12975">
    <property type="entry name" value="TRANSPORT PROTEIN TRAPP"/>
    <property type="match status" value="1"/>
</dbReference>
<evidence type="ECO:0000313" key="1">
    <source>
        <dbReference type="EMBL" id="CAA3025101.1"/>
    </source>
</evidence>